<comment type="caution">
    <text evidence="2">The sequence shown here is derived from an EMBL/GenBank/DDBJ whole genome shotgun (WGS) entry which is preliminary data.</text>
</comment>
<feature type="region of interest" description="Disordered" evidence="1">
    <location>
        <begin position="1"/>
        <end position="47"/>
    </location>
</feature>
<name>A0ABW5U6Y9_9RHOB</name>
<proteinExistence type="predicted"/>
<dbReference type="RefSeq" id="WP_386376076.1">
    <property type="nucleotide sequence ID" value="NZ_JBHUMP010000037.1"/>
</dbReference>
<evidence type="ECO:0000313" key="3">
    <source>
        <dbReference type="Proteomes" id="UP001597474"/>
    </source>
</evidence>
<dbReference type="Proteomes" id="UP001597474">
    <property type="component" value="Unassembled WGS sequence"/>
</dbReference>
<evidence type="ECO:0000313" key="2">
    <source>
        <dbReference type="EMBL" id="MFD2741649.1"/>
    </source>
</evidence>
<accession>A0ABW5U6Y9</accession>
<dbReference type="EMBL" id="JBHUMP010000037">
    <property type="protein sequence ID" value="MFD2741649.1"/>
    <property type="molecule type" value="Genomic_DNA"/>
</dbReference>
<evidence type="ECO:0000256" key="1">
    <source>
        <dbReference type="SAM" id="MobiDB-lite"/>
    </source>
</evidence>
<keyword evidence="3" id="KW-1185">Reference proteome</keyword>
<sequence length="47" mass="4981">MNGGEQASEMSLHTGKVKKQGVEKQGKEADRAEPKGLRAGWSGGVVR</sequence>
<reference evidence="3" key="1">
    <citation type="journal article" date="2019" name="Int. J. Syst. Evol. Microbiol.">
        <title>The Global Catalogue of Microorganisms (GCM) 10K type strain sequencing project: providing services to taxonomists for standard genome sequencing and annotation.</title>
        <authorList>
            <consortium name="The Broad Institute Genomics Platform"/>
            <consortium name="The Broad Institute Genome Sequencing Center for Infectious Disease"/>
            <person name="Wu L."/>
            <person name="Ma J."/>
        </authorList>
    </citation>
    <scope>NUCLEOTIDE SEQUENCE [LARGE SCALE GENOMIC DNA]</scope>
    <source>
        <strain evidence="3">TISTR 2562</strain>
    </source>
</reference>
<feature type="compositionally biased region" description="Basic and acidic residues" evidence="1">
    <location>
        <begin position="20"/>
        <end position="36"/>
    </location>
</feature>
<organism evidence="2 3">
    <name type="scientific">Sulfitobacter aestuarii</name>
    <dbReference type="NCBI Taxonomy" id="2161676"/>
    <lineage>
        <taxon>Bacteria</taxon>
        <taxon>Pseudomonadati</taxon>
        <taxon>Pseudomonadota</taxon>
        <taxon>Alphaproteobacteria</taxon>
        <taxon>Rhodobacterales</taxon>
        <taxon>Roseobacteraceae</taxon>
        <taxon>Sulfitobacter</taxon>
    </lineage>
</organism>
<gene>
    <name evidence="2" type="ORF">ACFSUD_18980</name>
</gene>
<protein>
    <submittedName>
        <fullName evidence="2">Uncharacterized protein</fullName>
    </submittedName>
</protein>